<sequence length="103" mass="11752">MATPPPQSSDSVSINSRDRLNFDNLHTIFCECGAQIAEQKVEVDRLKEEMDRDLVMCRMDSLALHRRLEQAEKKLHSVIVLVVGLVIVIFGFLMEKVLDVLKK</sequence>
<keyword evidence="1" id="KW-1133">Transmembrane helix</keyword>
<reference evidence="2" key="1">
    <citation type="submission" date="2023-04" db="EMBL/GenBank/DDBJ databases">
        <authorList>
            <person name="Vijverberg K."/>
            <person name="Xiong W."/>
            <person name="Schranz E."/>
        </authorList>
    </citation>
    <scope>NUCLEOTIDE SEQUENCE</scope>
</reference>
<protein>
    <submittedName>
        <fullName evidence="2">Uncharacterized protein</fullName>
    </submittedName>
</protein>
<evidence type="ECO:0000313" key="2">
    <source>
        <dbReference type="EMBL" id="CAI9291559.1"/>
    </source>
</evidence>
<evidence type="ECO:0000313" key="3">
    <source>
        <dbReference type="Proteomes" id="UP001177003"/>
    </source>
</evidence>
<organism evidence="2 3">
    <name type="scientific">Lactuca saligna</name>
    <name type="common">Willowleaf lettuce</name>
    <dbReference type="NCBI Taxonomy" id="75948"/>
    <lineage>
        <taxon>Eukaryota</taxon>
        <taxon>Viridiplantae</taxon>
        <taxon>Streptophyta</taxon>
        <taxon>Embryophyta</taxon>
        <taxon>Tracheophyta</taxon>
        <taxon>Spermatophyta</taxon>
        <taxon>Magnoliopsida</taxon>
        <taxon>eudicotyledons</taxon>
        <taxon>Gunneridae</taxon>
        <taxon>Pentapetalae</taxon>
        <taxon>asterids</taxon>
        <taxon>campanulids</taxon>
        <taxon>Asterales</taxon>
        <taxon>Asteraceae</taxon>
        <taxon>Cichorioideae</taxon>
        <taxon>Cichorieae</taxon>
        <taxon>Lactucinae</taxon>
        <taxon>Lactuca</taxon>
    </lineage>
</organism>
<gene>
    <name evidence="2" type="ORF">LSALG_LOCUS30692</name>
</gene>
<dbReference type="EMBL" id="OX465082">
    <property type="protein sequence ID" value="CAI9291559.1"/>
    <property type="molecule type" value="Genomic_DNA"/>
</dbReference>
<keyword evidence="3" id="KW-1185">Reference proteome</keyword>
<proteinExistence type="predicted"/>
<accession>A0AA35ZG69</accession>
<dbReference type="AlphaFoldDB" id="A0AA35ZG69"/>
<dbReference type="Proteomes" id="UP001177003">
    <property type="component" value="Chromosome 6"/>
</dbReference>
<name>A0AA35ZG69_LACSI</name>
<keyword evidence="1" id="KW-0472">Membrane</keyword>
<keyword evidence="1" id="KW-0812">Transmembrane</keyword>
<feature type="transmembrane region" description="Helical" evidence="1">
    <location>
        <begin position="75"/>
        <end position="94"/>
    </location>
</feature>
<evidence type="ECO:0000256" key="1">
    <source>
        <dbReference type="SAM" id="Phobius"/>
    </source>
</evidence>